<dbReference type="Pfam" id="PF07687">
    <property type="entry name" value="M20_dimer"/>
    <property type="match status" value="1"/>
</dbReference>
<evidence type="ECO:0000313" key="6">
    <source>
        <dbReference type="Proteomes" id="UP000009875"/>
    </source>
</evidence>
<dbReference type="HOGENOM" id="CLU_029469_2_1_9"/>
<dbReference type="RefSeq" id="WP_003778609.1">
    <property type="nucleotide sequence ID" value="NZ_JH992960.1"/>
</dbReference>
<dbReference type="GO" id="GO:0046872">
    <property type="term" value="F:metal ion binding"/>
    <property type="evidence" value="ECO:0007669"/>
    <property type="project" value="UniProtKB-KW"/>
</dbReference>
<dbReference type="InterPro" id="IPR002933">
    <property type="entry name" value="Peptidase_M20"/>
</dbReference>
<keyword evidence="2" id="KW-0479">Metal-binding</keyword>
<gene>
    <name evidence="5" type="ORF">HMPREF9698_01477</name>
</gene>
<dbReference type="InterPro" id="IPR051458">
    <property type="entry name" value="Cyt/Met_Dipeptidase"/>
</dbReference>
<dbReference type="PANTHER" id="PTHR43270">
    <property type="entry name" value="BETA-ALA-HIS DIPEPTIDASE"/>
    <property type="match status" value="1"/>
</dbReference>
<dbReference type="eggNOG" id="COG0624">
    <property type="taxonomic scope" value="Bacteria"/>
</dbReference>
<evidence type="ECO:0000259" key="4">
    <source>
        <dbReference type="Pfam" id="PF07687"/>
    </source>
</evidence>
<accession>K9EV87</accession>
<dbReference type="EMBL" id="AGXA01000024">
    <property type="protein sequence ID" value="EKU93135.1"/>
    <property type="molecule type" value="Genomic_DNA"/>
</dbReference>
<evidence type="ECO:0000256" key="1">
    <source>
        <dbReference type="ARBA" id="ARBA00022670"/>
    </source>
</evidence>
<dbReference type="Gene3D" id="3.40.630.10">
    <property type="entry name" value="Zn peptidases"/>
    <property type="match status" value="1"/>
</dbReference>
<keyword evidence="3" id="KW-0378">Hydrolase</keyword>
<sequence>MGELRERIKARTEENKDKLLDYLKLESVSAQKREIDETAAYVKNLLEAFGAEVEILSLADKPLAHPVVYGFIPAKEVNKPTLLIYNHYDVQPEDPVEEWQTRPFEPVEKDGAIFCRGVSDNKANLIARLNAIQLYLEDHDGLPINIKFLIEGEEEIGSVHIDDYLAQYQDKFAANACIWESGSKDGQGRLHMSAGMKGIAYFDLANQTADIDVHSSQAAIVDNAAWRLIQALASMKDAKNRVTIDGFYDLMEEPNQEARAYLDQVPFDPDALKEGLNLRTDFITDDLDYSEKEALYFYPTLTISGLDAGYQGDGAKTILPKSARAKLDVRLVPGYTPENVQKLLRDHLDSHGYADFDLDLIAAVKPFRTDLTDPFIDLMVQTGETIYGKGKVIITPNSPGTGPMQSFGHYLGVPIVGIGSEYRGSGAHAPNEHIRWEDFYDNIAHILGIIENFDQVNWAN</sequence>
<proteinExistence type="predicted"/>
<dbReference type="Gene3D" id="3.30.70.360">
    <property type="match status" value="1"/>
</dbReference>
<dbReference type="GO" id="GO:0006508">
    <property type="term" value="P:proteolysis"/>
    <property type="evidence" value="ECO:0007669"/>
    <property type="project" value="UniProtKB-KW"/>
</dbReference>
<evidence type="ECO:0000256" key="3">
    <source>
        <dbReference type="ARBA" id="ARBA00022801"/>
    </source>
</evidence>
<dbReference type="Proteomes" id="UP000009875">
    <property type="component" value="Unassembled WGS sequence"/>
</dbReference>
<dbReference type="SUPFAM" id="SSF53187">
    <property type="entry name" value="Zn-dependent exopeptidases"/>
    <property type="match status" value="1"/>
</dbReference>
<dbReference type="GO" id="GO:0008233">
    <property type="term" value="F:peptidase activity"/>
    <property type="evidence" value="ECO:0007669"/>
    <property type="project" value="UniProtKB-KW"/>
</dbReference>
<evidence type="ECO:0000313" key="5">
    <source>
        <dbReference type="EMBL" id="EKU93135.1"/>
    </source>
</evidence>
<dbReference type="AlphaFoldDB" id="K9EV87"/>
<keyword evidence="6" id="KW-1185">Reference proteome</keyword>
<dbReference type="STRING" id="883081.HMPREF9698_01477"/>
<dbReference type="GO" id="GO:0009089">
    <property type="term" value="P:lysine biosynthetic process via diaminopimelate"/>
    <property type="evidence" value="ECO:0007669"/>
    <property type="project" value="TreeGrafter"/>
</dbReference>
<name>K9EV87_9LACT</name>
<dbReference type="GO" id="GO:0005829">
    <property type="term" value="C:cytosol"/>
    <property type="evidence" value="ECO:0007669"/>
    <property type="project" value="TreeGrafter"/>
</dbReference>
<dbReference type="OrthoDB" id="9761532at2"/>
<reference evidence="5 6" key="1">
    <citation type="submission" date="2012-09" db="EMBL/GenBank/DDBJ databases">
        <title>The Genome Sequence of Alloiococcus otitis ATCC 51267.</title>
        <authorList>
            <consortium name="The Broad Institute Genome Sequencing Platform"/>
            <person name="Earl A."/>
            <person name="Ward D."/>
            <person name="Feldgarden M."/>
            <person name="Gevers D."/>
            <person name="Huys G."/>
            <person name="Walker B."/>
            <person name="Young S.K."/>
            <person name="Zeng Q."/>
            <person name="Gargeya S."/>
            <person name="Fitzgerald M."/>
            <person name="Haas B."/>
            <person name="Abouelleil A."/>
            <person name="Alvarado L."/>
            <person name="Arachchi H.M."/>
            <person name="Berlin A.M."/>
            <person name="Chapman S.B."/>
            <person name="Goldberg J."/>
            <person name="Griggs A."/>
            <person name="Gujja S."/>
            <person name="Hansen M."/>
            <person name="Howarth C."/>
            <person name="Imamovic A."/>
            <person name="Larimer J."/>
            <person name="McCowen C."/>
            <person name="Montmayeur A."/>
            <person name="Murphy C."/>
            <person name="Neiman D."/>
            <person name="Pearson M."/>
            <person name="Priest M."/>
            <person name="Roberts A."/>
            <person name="Saif S."/>
            <person name="Shea T."/>
            <person name="Sisk P."/>
            <person name="Sykes S."/>
            <person name="Wortman J."/>
            <person name="Nusbaum C."/>
            <person name="Birren B."/>
        </authorList>
    </citation>
    <scope>NUCLEOTIDE SEQUENCE [LARGE SCALE GENOMIC DNA]</scope>
    <source>
        <strain evidence="5 6">ATCC 51267</strain>
    </source>
</reference>
<dbReference type="GO" id="GO:0009014">
    <property type="term" value="F:succinyl-diaminopimelate desuccinylase activity"/>
    <property type="evidence" value="ECO:0007669"/>
    <property type="project" value="TreeGrafter"/>
</dbReference>
<comment type="caution">
    <text evidence="5">The sequence shown here is derived from an EMBL/GenBank/DDBJ whole genome shotgun (WGS) entry which is preliminary data.</text>
</comment>
<feature type="domain" description="Peptidase M20 dimerisation" evidence="4">
    <location>
        <begin position="196"/>
        <end position="353"/>
    </location>
</feature>
<protein>
    <recommendedName>
        <fullName evidence="4">Peptidase M20 dimerisation domain-containing protein</fullName>
    </recommendedName>
</protein>
<dbReference type="PATRIC" id="fig|883081.3.peg.1318"/>
<dbReference type="NCBIfam" id="NF005034">
    <property type="entry name" value="PRK06446.1"/>
    <property type="match status" value="1"/>
</dbReference>
<dbReference type="Pfam" id="PF01546">
    <property type="entry name" value="Peptidase_M20"/>
    <property type="match status" value="1"/>
</dbReference>
<keyword evidence="1" id="KW-0645">Protease</keyword>
<dbReference type="PANTHER" id="PTHR43270:SF8">
    <property type="entry name" value="DI- AND TRIPEPTIDASE DUG2-RELATED"/>
    <property type="match status" value="1"/>
</dbReference>
<evidence type="ECO:0000256" key="2">
    <source>
        <dbReference type="ARBA" id="ARBA00022723"/>
    </source>
</evidence>
<organism evidence="5 6">
    <name type="scientific">Alloiococcus otitis ATCC 51267</name>
    <dbReference type="NCBI Taxonomy" id="883081"/>
    <lineage>
        <taxon>Bacteria</taxon>
        <taxon>Bacillati</taxon>
        <taxon>Bacillota</taxon>
        <taxon>Bacilli</taxon>
        <taxon>Lactobacillales</taxon>
        <taxon>Carnobacteriaceae</taxon>
        <taxon>Alloiococcus</taxon>
    </lineage>
</organism>
<dbReference type="InterPro" id="IPR011650">
    <property type="entry name" value="Peptidase_M20_dimer"/>
</dbReference>